<dbReference type="GO" id="GO:0004725">
    <property type="term" value="F:protein tyrosine phosphatase activity"/>
    <property type="evidence" value="ECO:0007669"/>
    <property type="project" value="UniProtKB-EC"/>
</dbReference>
<dbReference type="InterPro" id="IPR000340">
    <property type="entry name" value="Dual-sp_phosphatase_cat-dom"/>
</dbReference>
<keyword evidence="4" id="KW-0904">Protein phosphatase</keyword>
<dbReference type="PROSITE" id="PS50054">
    <property type="entry name" value="TYR_PHOSPHATASE_DUAL"/>
    <property type="match status" value="1"/>
</dbReference>
<dbReference type="InterPro" id="IPR029021">
    <property type="entry name" value="Prot-tyrosine_phosphatase-like"/>
</dbReference>
<dbReference type="CDD" id="cd14498">
    <property type="entry name" value="DSP"/>
    <property type="match status" value="1"/>
</dbReference>
<proteinExistence type="inferred from homology"/>
<protein>
    <recommendedName>
        <fullName evidence="2">protein-tyrosine-phosphatase</fullName>
        <ecNumber evidence="2">3.1.3.48</ecNumber>
    </recommendedName>
</protein>
<accession>A0A7S1PSD7</accession>
<gene>
    <name evidence="7" type="ORF">NDES1114_LOCUS6019</name>
</gene>
<keyword evidence="3" id="KW-0378">Hydrolase</keyword>
<dbReference type="PANTHER" id="PTHR10159">
    <property type="entry name" value="DUAL SPECIFICITY PROTEIN PHOSPHATASE"/>
    <property type="match status" value="1"/>
</dbReference>
<dbReference type="PANTHER" id="PTHR10159:SF519">
    <property type="entry name" value="DUAL SPECIFICITY PROTEIN PHOSPHATASE MPK3"/>
    <property type="match status" value="1"/>
</dbReference>
<comment type="similarity">
    <text evidence="1">Belongs to the protein-tyrosine phosphatase family. Non-receptor class dual specificity subfamily.</text>
</comment>
<dbReference type="AlphaFoldDB" id="A0A7S1PSD7"/>
<evidence type="ECO:0000259" key="6">
    <source>
        <dbReference type="PROSITE" id="PS50054"/>
    </source>
</evidence>
<dbReference type="GO" id="GO:0005737">
    <property type="term" value="C:cytoplasm"/>
    <property type="evidence" value="ECO:0007669"/>
    <property type="project" value="TreeGrafter"/>
</dbReference>
<name>A0A7S1PSD7_NEODS</name>
<sequence length="255" mass="26960">MTARTHGIAATGERTLDQRSSTGINGDSGEWSLDLGLASVTAVPDDAWQPPSLQICLSDAHAAADSDGDEDTDNDQERCLSTDDTRTPFLPQSVVTQAINRATEERGVPAKREGFVSIVESKLYLGAFRDANNPAECAAQRIGAYLCVAKECSVPAHAVAAGAPALHLPLADDASESLADHIPAAVAFIDAQAAAGRRVALFCQQGRSRSASIAMAYVMQQRGVSGAQALEIVQQRYPRADPNFSFLQQMGCLST</sequence>
<reference evidence="7" key="1">
    <citation type="submission" date="2021-01" db="EMBL/GenBank/DDBJ databases">
        <authorList>
            <person name="Corre E."/>
            <person name="Pelletier E."/>
            <person name="Niang G."/>
            <person name="Scheremetjew M."/>
            <person name="Finn R."/>
            <person name="Kale V."/>
            <person name="Holt S."/>
            <person name="Cochrane G."/>
            <person name="Meng A."/>
            <person name="Brown T."/>
            <person name="Cohen L."/>
        </authorList>
    </citation>
    <scope>NUCLEOTIDE SEQUENCE</scope>
    <source>
        <strain evidence="7">CCAP 1951/1</strain>
    </source>
</reference>
<evidence type="ECO:0000256" key="5">
    <source>
        <dbReference type="SAM" id="MobiDB-lite"/>
    </source>
</evidence>
<dbReference type="EMBL" id="HBGF01009007">
    <property type="protein sequence ID" value="CAD9098726.1"/>
    <property type="molecule type" value="Transcribed_RNA"/>
</dbReference>
<dbReference type="SMART" id="SM00195">
    <property type="entry name" value="DSPc"/>
    <property type="match status" value="1"/>
</dbReference>
<dbReference type="EC" id="3.1.3.48" evidence="2"/>
<dbReference type="Gene3D" id="3.90.190.10">
    <property type="entry name" value="Protein tyrosine phosphatase superfamily"/>
    <property type="match status" value="1"/>
</dbReference>
<dbReference type="GO" id="GO:0043409">
    <property type="term" value="P:negative regulation of MAPK cascade"/>
    <property type="evidence" value="ECO:0007669"/>
    <property type="project" value="TreeGrafter"/>
</dbReference>
<evidence type="ECO:0000256" key="4">
    <source>
        <dbReference type="ARBA" id="ARBA00022912"/>
    </source>
</evidence>
<feature type="domain" description="Tyrosine-protein phosphatase" evidence="6">
    <location>
        <begin position="115"/>
        <end position="255"/>
    </location>
</feature>
<organism evidence="7">
    <name type="scientific">Neobodo designis</name>
    <name type="common">Flagellated protozoan</name>
    <name type="synonym">Bodo designis</name>
    <dbReference type="NCBI Taxonomy" id="312471"/>
    <lineage>
        <taxon>Eukaryota</taxon>
        <taxon>Discoba</taxon>
        <taxon>Euglenozoa</taxon>
        <taxon>Kinetoplastea</taxon>
        <taxon>Metakinetoplastina</taxon>
        <taxon>Neobodonida</taxon>
        <taxon>Neobodo</taxon>
    </lineage>
</organism>
<evidence type="ECO:0000313" key="7">
    <source>
        <dbReference type="EMBL" id="CAD9098726.1"/>
    </source>
</evidence>
<dbReference type="InterPro" id="IPR020422">
    <property type="entry name" value="TYR_PHOSPHATASE_DUAL_dom"/>
</dbReference>
<feature type="region of interest" description="Disordered" evidence="5">
    <location>
        <begin position="60"/>
        <end position="86"/>
    </location>
</feature>
<evidence type="ECO:0000256" key="1">
    <source>
        <dbReference type="ARBA" id="ARBA00008601"/>
    </source>
</evidence>
<feature type="region of interest" description="Disordered" evidence="5">
    <location>
        <begin position="1"/>
        <end position="27"/>
    </location>
</feature>
<evidence type="ECO:0000256" key="3">
    <source>
        <dbReference type="ARBA" id="ARBA00022801"/>
    </source>
</evidence>
<evidence type="ECO:0000256" key="2">
    <source>
        <dbReference type="ARBA" id="ARBA00013064"/>
    </source>
</evidence>
<dbReference type="Pfam" id="PF00782">
    <property type="entry name" value="DSPc"/>
    <property type="match status" value="1"/>
</dbReference>
<dbReference type="SUPFAM" id="SSF52799">
    <property type="entry name" value="(Phosphotyrosine protein) phosphatases II"/>
    <property type="match status" value="1"/>
</dbReference>
<feature type="compositionally biased region" description="Basic and acidic residues" evidence="5">
    <location>
        <begin position="75"/>
        <end position="86"/>
    </location>
</feature>